<dbReference type="Pfam" id="PF00202">
    <property type="entry name" value="Aminotran_3"/>
    <property type="match status" value="1"/>
</dbReference>
<evidence type="ECO:0000313" key="5">
    <source>
        <dbReference type="Proteomes" id="UP001059672"/>
    </source>
</evidence>
<accession>A0ABY5H4M3</accession>
<dbReference type="Gene3D" id="3.90.1150.10">
    <property type="entry name" value="Aspartate Aminotransferase, domain 1"/>
    <property type="match status" value="1"/>
</dbReference>
<dbReference type="GO" id="GO:0042286">
    <property type="term" value="F:glutamate-1-semialdehyde 2,1-aminomutase activity"/>
    <property type="evidence" value="ECO:0007669"/>
    <property type="project" value="UniProtKB-EC"/>
</dbReference>
<dbReference type="InterPro" id="IPR015424">
    <property type="entry name" value="PyrdxlP-dep_Trfase"/>
</dbReference>
<dbReference type="EMBL" id="CP073346">
    <property type="protein sequence ID" value="UTW06392.1"/>
    <property type="molecule type" value="Genomic_DNA"/>
</dbReference>
<gene>
    <name evidence="4" type="ORF">KDW96_14490</name>
</gene>
<dbReference type="PANTHER" id="PTHR43713:SF3">
    <property type="entry name" value="GLUTAMATE-1-SEMIALDEHYDE 2,1-AMINOMUTASE 1, CHLOROPLASTIC-RELATED"/>
    <property type="match status" value="1"/>
</dbReference>
<evidence type="ECO:0000313" key="4">
    <source>
        <dbReference type="EMBL" id="UTW06392.1"/>
    </source>
</evidence>
<comment type="cofactor">
    <cofactor evidence="1">
        <name>pyridoxal 5'-phosphate</name>
        <dbReference type="ChEBI" id="CHEBI:597326"/>
    </cofactor>
</comment>
<proteinExistence type="inferred from homology"/>
<sequence length="443" mass="47737">MRSTKTSAQLFELGRTVVPDGVSSPMRAFRQVGGEPICVASAKGAKITDVDGNVYTDFLNAFGALLLGHARDEVVEAIARQAALGSVVGLTSPLEHRLAQRIVDSTPAIEQIRFVCSGTEAVMTATRIARAHTGRNLLVKFVGSYHGHSDVLLASPSDSGVKVKGVTQGIPENLNREVLLCQYNDEAQLKSLFKAHGDAIAAVIVEPYATNMGFVRPQEGFMGLIRQLCDQHGSLFIFDEVVTGFRFTFGGICTLMDIDPDLITFGKIIGGGTPIGAYAGKARFMQHVAIGSSVFQSGTFAANPLTMAAANAALDVLEQPGFYTELERKGQVLDAAIRAQFNAHNIPFLFTRFGALGGVAFRDSHRPMQSYQDVKTQHYEIYTQVHRQMLDRGFLMAPSLEEPIFISAAHSAGDLEDFAVALGESVSAALAAHRLAFPVLMPF</sequence>
<protein>
    <submittedName>
        <fullName evidence="4">Glutamate-1-semialdehyde 2,1-aminomutase</fullName>
        <ecNumber evidence="4">5.4.3.8</ecNumber>
    </submittedName>
</protein>
<keyword evidence="4" id="KW-0413">Isomerase</keyword>
<dbReference type="InterPro" id="IPR005814">
    <property type="entry name" value="Aminotrans_3"/>
</dbReference>
<name>A0ABY5H4M3_9PSED</name>
<evidence type="ECO:0000256" key="3">
    <source>
        <dbReference type="RuleBase" id="RU003560"/>
    </source>
</evidence>
<dbReference type="NCBIfam" id="NF000818">
    <property type="entry name" value="PRK00062.1"/>
    <property type="match status" value="1"/>
</dbReference>
<dbReference type="InterPro" id="IPR015421">
    <property type="entry name" value="PyrdxlP-dep_Trfase_major"/>
</dbReference>
<dbReference type="EC" id="5.4.3.8" evidence="4"/>
<reference evidence="4" key="1">
    <citation type="submission" date="2021-04" db="EMBL/GenBank/DDBJ databases">
        <title>Oceanospirillales bacteria with DddD are important DMSP degraders in coastal seawater.</title>
        <authorList>
            <person name="Liu J."/>
        </authorList>
    </citation>
    <scope>NUCLEOTIDE SEQUENCE</scope>
    <source>
        <strain evidence="4">D13-4</strain>
    </source>
</reference>
<dbReference type="RefSeq" id="WP_255836969.1">
    <property type="nucleotide sequence ID" value="NZ_CP073346.1"/>
</dbReference>
<keyword evidence="2 3" id="KW-0663">Pyridoxal phosphate</keyword>
<dbReference type="PANTHER" id="PTHR43713">
    <property type="entry name" value="GLUTAMATE-1-SEMIALDEHYDE 2,1-AMINOMUTASE"/>
    <property type="match status" value="1"/>
</dbReference>
<evidence type="ECO:0000256" key="1">
    <source>
        <dbReference type="ARBA" id="ARBA00001933"/>
    </source>
</evidence>
<evidence type="ECO:0000256" key="2">
    <source>
        <dbReference type="ARBA" id="ARBA00022898"/>
    </source>
</evidence>
<organism evidence="4 5">
    <name type="scientific">Pseudomonas benzenivorans</name>
    <dbReference type="NCBI Taxonomy" id="556533"/>
    <lineage>
        <taxon>Bacteria</taxon>
        <taxon>Pseudomonadati</taxon>
        <taxon>Pseudomonadota</taxon>
        <taxon>Gammaproteobacteria</taxon>
        <taxon>Pseudomonadales</taxon>
        <taxon>Pseudomonadaceae</taxon>
        <taxon>Pseudomonas</taxon>
    </lineage>
</organism>
<comment type="similarity">
    <text evidence="3">Belongs to the class-III pyridoxal-phosphate-dependent aminotransferase family.</text>
</comment>
<dbReference type="CDD" id="cd00610">
    <property type="entry name" value="OAT_like"/>
    <property type="match status" value="1"/>
</dbReference>
<dbReference type="InterPro" id="IPR015422">
    <property type="entry name" value="PyrdxlP-dep_Trfase_small"/>
</dbReference>
<keyword evidence="5" id="KW-1185">Reference proteome</keyword>
<dbReference type="Gene3D" id="3.40.640.10">
    <property type="entry name" value="Type I PLP-dependent aspartate aminotransferase-like (Major domain)"/>
    <property type="match status" value="1"/>
</dbReference>
<dbReference type="SUPFAM" id="SSF53383">
    <property type="entry name" value="PLP-dependent transferases"/>
    <property type="match status" value="1"/>
</dbReference>
<dbReference type="Proteomes" id="UP001059672">
    <property type="component" value="Chromosome"/>
</dbReference>